<comment type="similarity">
    <text evidence="1">Belongs to the enoyl-CoA hydratase/isomerase family.</text>
</comment>
<dbReference type="AlphaFoldDB" id="A0A3B9IVF2"/>
<dbReference type="CDD" id="cd06558">
    <property type="entry name" value="crotonase-like"/>
    <property type="match status" value="1"/>
</dbReference>
<dbReference type="PANTHER" id="PTHR42964:SF1">
    <property type="entry name" value="POLYKETIDE BIOSYNTHESIS ENOYL-COA HYDRATASE PKSH-RELATED"/>
    <property type="match status" value="1"/>
</dbReference>
<dbReference type="SUPFAM" id="SSF52096">
    <property type="entry name" value="ClpP/crotonase"/>
    <property type="match status" value="1"/>
</dbReference>
<evidence type="ECO:0000313" key="2">
    <source>
        <dbReference type="EMBL" id="HAE51209.1"/>
    </source>
</evidence>
<evidence type="ECO:0000313" key="3">
    <source>
        <dbReference type="Proteomes" id="UP000257706"/>
    </source>
</evidence>
<accession>A0A3B9IVF2</accession>
<sequence length="263" mass="27834">MPFQPERTCRMIETARLEIAGPRATLTLTRPAKRNALLMREIPALIGLIDQAEATRGVRVMVLTGEGGTFCSGVAFDDLAGVDWTDNPLEKLCERVARVAVPTICALNGGVHGGGVDLALACDIRIGTPASRAVAPPARIGVMYHVTGLERFVARLGITAAKRLLALAEPMEADELLRIGFLDQLTGGEEGALAAAVDAHVARIAGLAPRTVRNFKRLLDDIAAGRLDRAAAVAEIGASFTSAEAREGYAALTEKRAPVYDDV</sequence>
<dbReference type="InterPro" id="IPR001753">
    <property type="entry name" value="Enoyl-CoA_hydra/iso"/>
</dbReference>
<protein>
    <submittedName>
        <fullName evidence="2">3-hydroxybutyryl-CoA dehydratase</fullName>
    </submittedName>
</protein>
<dbReference type="Proteomes" id="UP000257706">
    <property type="component" value="Unassembled WGS sequence"/>
</dbReference>
<dbReference type="InterPro" id="IPR051683">
    <property type="entry name" value="Enoyl-CoA_Hydratase/Isomerase"/>
</dbReference>
<dbReference type="GO" id="GO:0003824">
    <property type="term" value="F:catalytic activity"/>
    <property type="evidence" value="ECO:0007669"/>
    <property type="project" value="UniProtKB-ARBA"/>
</dbReference>
<gene>
    <name evidence="2" type="ORF">DCK97_27725</name>
</gene>
<organism evidence="2 3">
    <name type="scientific">Tistrella mobilis</name>
    <dbReference type="NCBI Taxonomy" id="171437"/>
    <lineage>
        <taxon>Bacteria</taxon>
        <taxon>Pseudomonadati</taxon>
        <taxon>Pseudomonadota</taxon>
        <taxon>Alphaproteobacteria</taxon>
        <taxon>Geminicoccales</taxon>
        <taxon>Geminicoccaceae</taxon>
        <taxon>Tistrella</taxon>
    </lineage>
</organism>
<dbReference type="Pfam" id="PF00378">
    <property type="entry name" value="ECH_1"/>
    <property type="match status" value="1"/>
</dbReference>
<dbReference type="PANTHER" id="PTHR42964">
    <property type="entry name" value="ENOYL-COA HYDRATASE"/>
    <property type="match status" value="1"/>
</dbReference>
<dbReference type="Gene3D" id="1.10.12.10">
    <property type="entry name" value="Lyase 2-enoyl-coa Hydratase, Chain A, domain 2"/>
    <property type="match status" value="1"/>
</dbReference>
<dbReference type="Gene3D" id="3.90.226.10">
    <property type="entry name" value="2-enoyl-CoA Hydratase, Chain A, domain 1"/>
    <property type="match status" value="1"/>
</dbReference>
<comment type="caution">
    <text evidence="2">The sequence shown here is derived from an EMBL/GenBank/DDBJ whole genome shotgun (WGS) entry which is preliminary data.</text>
</comment>
<proteinExistence type="inferred from homology"/>
<dbReference type="InterPro" id="IPR014748">
    <property type="entry name" value="Enoyl-CoA_hydra_C"/>
</dbReference>
<evidence type="ECO:0000256" key="1">
    <source>
        <dbReference type="ARBA" id="ARBA00005254"/>
    </source>
</evidence>
<dbReference type="EMBL" id="DMAI01000456">
    <property type="protein sequence ID" value="HAE51209.1"/>
    <property type="molecule type" value="Genomic_DNA"/>
</dbReference>
<name>A0A3B9IVF2_9PROT</name>
<dbReference type="InterPro" id="IPR029045">
    <property type="entry name" value="ClpP/crotonase-like_dom_sf"/>
</dbReference>
<reference evidence="2 3" key="1">
    <citation type="journal article" date="2018" name="Nat. Biotechnol.">
        <title>A standardized bacterial taxonomy based on genome phylogeny substantially revises the tree of life.</title>
        <authorList>
            <person name="Parks D.H."/>
            <person name="Chuvochina M."/>
            <person name="Waite D.W."/>
            <person name="Rinke C."/>
            <person name="Skarshewski A."/>
            <person name="Chaumeil P.A."/>
            <person name="Hugenholtz P."/>
        </authorList>
    </citation>
    <scope>NUCLEOTIDE SEQUENCE [LARGE SCALE GENOMIC DNA]</scope>
    <source>
        <strain evidence="2">UBA8739</strain>
    </source>
</reference>